<proteinExistence type="predicted"/>
<dbReference type="EMBL" id="PQXF01000002">
    <property type="protein sequence ID" value="PXF62018.1"/>
    <property type="molecule type" value="Genomic_DNA"/>
</dbReference>
<organism evidence="1 2">
    <name type="scientific">Candidatus Methanogaster sp</name>
    <dbReference type="NCBI Taxonomy" id="3386292"/>
    <lineage>
        <taxon>Archaea</taxon>
        <taxon>Methanobacteriati</taxon>
        <taxon>Methanobacteriota</taxon>
        <taxon>Stenosarchaea group</taxon>
        <taxon>Methanomicrobia</taxon>
        <taxon>Methanosarcinales</taxon>
        <taxon>ANME-2 cluster</taxon>
        <taxon>Candidatus Methanogasteraceae</taxon>
        <taxon>Candidatus Methanogaster</taxon>
    </lineage>
</organism>
<comment type="caution">
    <text evidence="1">The sequence shown here is derived from an EMBL/GenBank/DDBJ whole genome shotgun (WGS) entry which is preliminary data.</text>
</comment>
<name>A0AC61L709_9EURY</name>
<dbReference type="Proteomes" id="UP000248329">
    <property type="component" value="Unassembled WGS sequence"/>
</dbReference>
<evidence type="ECO:0000313" key="2">
    <source>
        <dbReference type="Proteomes" id="UP000248329"/>
    </source>
</evidence>
<sequence>MKYLKCIDREQELATLNERFERSGAEFIVVYGKRRIGKSTLLQKFMEDSDGIYFFCRIESQKEMLERFSSQIAEEMELEYLKNAPFTTWDSLLDFFVGNKTGNFAMIFDEFPYAISANPSLPSIFQDYWDRKLKKTNLKIIICGSSIAMMESLLGYKSPLYGRRTAQINVGQMDFKNSCKFLEKHSFEEKITAYSICGGTPAYLIEFSDAPIHRCIEDKIFKKDAFMYNEVPFLLREELKEPRIYFSILNAISTGRTTLSEIVNHTGYEKGTITKYLSVLSDLKLVKRRISITESAKSRKGVYVIDDNFIVFWFRYVFSNIEIIEMNLSSELTKSVMAENNEMCSRVFEKICTEFLLMNRPFEFTAVGSWWHKGDEIDIIALNNITKEILFCECKYTKTKTDTDLYLNLVEKTKNVRWGGANRKETYCLISKSGFTRRMKQLAERDNILLFDQKNLEEAFIPSKAC</sequence>
<accession>A0AC61L709</accession>
<evidence type="ECO:0000313" key="1">
    <source>
        <dbReference type="EMBL" id="PXF62018.1"/>
    </source>
</evidence>
<gene>
    <name evidence="1" type="ORF">C4B59_02015</name>
</gene>
<protein>
    <submittedName>
        <fullName evidence="1">ArsR family transcriptional regulator</fullName>
    </submittedName>
</protein>
<reference evidence="1" key="1">
    <citation type="submission" date="2018-01" db="EMBL/GenBank/DDBJ databases">
        <authorList>
            <person name="Krukenberg V."/>
        </authorList>
    </citation>
    <scope>NUCLEOTIDE SEQUENCE</scope>
    <source>
        <strain evidence="1">E20ANME2</strain>
    </source>
</reference>